<reference evidence="2" key="1">
    <citation type="submission" date="2013-10" db="EMBL/GenBank/DDBJ databases">
        <title>Genomic analysis of the causative agents of coccidiosis in chickens.</title>
        <authorList>
            <person name="Reid A.J."/>
            <person name="Blake D."/>
            <person name="Billington K."/>
            <person name="Browne H."/>
            <person name="Dunn M."/>
            <person name="Hung S."/>
            <person name="Kawahara F."/>
            <person name="Miranda-Saavedra D."/>
            <person name="Mourier T."/>
            <person name="Nagra H."/>
            <person name="Otto T.D."/>
            <person name="Rawlings N."/>
            <person name="Sanchez A."/>
            <person name="Sanders M."/>
            <person name="Subramaniam C."/>
            <person name="Tay Y."/>
            <person name="Dear P."/>
            <person name="Doerig C."/>
            <person name="Gruber A."/>
            <person name="Parkinson J."/>
            <person name="Shirley M."/>
            <person name="Wan K.L."/>
            <person name="Berriman M."/>
            <person name="Tomley F."/>
            <person name="Pain A."/>
        </authorList>
    </citation>
    <scope>NUCLEOTIDE SEQUENCE [LARGE SCALE GENOMIC DNA]</scope>
    <source>
        <strain evidence="2">Houghton</strain>
    </source>
</reference>
<dbReference type="VEuPathDB" id="ToxoDB:EMH_0044780"/>
<sequence length="168" mass="18459">MAPLYKAAAAFCLVGLSWLQSEATPEIKYKYVTATVDEDAYLTVKLARNGQISAIVEKDTTTVSELETKVKAEESTNETCDDLIKDHLKTIFYHSFEYTADPNYRTLVQEALTTGLQAFGEEYFKELSTRTTQLKSMTEEDLKDPVVTSSASAAVPSILTAGLVAILA</sequence>
<gene>
    <name evidence="2" type="ORF">EMH_0044780</name>
</gene>
<dbReference type="GeneID" id="25379191"/>
<evidence type="ECO:0000313" key="3">
    <source>
        <dbReference type="Proteomes" id="UP000030744"/>
    </source>
</evidence>
<keyword evidence="1" id="KW-0732">Signal</keyword>
<feature type="chain" id="PRO_5004672758" description="SAG family member" evidence="1">
    <location>
        <begin position="24"/>
        <end position="168"/>
    </location>
</feature>
<name>U6JZF4_9EIME</name>
<evidence type="ECO:0008006" key="4">
    <source>
        <dbReference type="Google" id="ProtNLM"/>
    </source>
</evidence>
<organism evidence="2 3">
    <name type="scientific">Eimeria mitis</name>
    <dbReference type="NCBI Taxonomy" id="44415"/>
    <lineage>
        <taxon>Eukaryota</taxon>
        <taxon>Sar</taxon>
        <taxon>Alveolata</taxon>
        <taxon>Apicomplexa</taxon>
        <taxon>Conoidasida</taxon>
        <taxon>Coccidia</taxon>
        <taxon>Eucoccidiorida</taxon>
        <taxon>Eimeriorina</taxon>
        <taxon>Eimeriidae</taxon>
        <taxon>Eimeria</taxon>
    </lineage>
</organism>
<reference evidence="2" key="2">
    <citation type="submission" date="2013-10" db="EMBL/GenBank/DDBJ databases">
        <authorList>
            <person name="Aslett M."/>
        </authorList>
    </citation>
    <scope>NUCLEOTIDE SEQUENCE [LARGE SCALE GENOMIC DNA]</scope>
    <source>
        <strain evidence="2">Houghton</strain>
    </source>
</reference>
<evidence type="ECO:0000256" key="1">
    <source>
        <dbReference type="SAM" id="SignalP"/>
    </source>
</evidence>
<keyword evidence="3" id="KW-1185">Reference proteome</keyword>
<feature type="signal peptide" evidence="1">
    <location>
        <begin position="1"/>
        <end position="23"/>
    </location>
</feature>
<proteinExistence type="predicted"/>
<dbReference type="AlphaFoldDB" id="U6JZF4"/>
<dbReference type="EMBL" id="HG681610">
    <property type="protein sequence ID" value="CDJ28883.1"/>
    <property type="molecule type" value="Genomic_DNA"/>
</dbReference>
<accession>U6JZF4</accession>
<dbReference type="Proteomes" id="UP000030744">
    <property type="component" value="Unassembled WGS sequence"/>
</dbReference>
<protein>
    <recommendedName>
        <fullName evidence="4">SAG family member</fullName>
    </recommendedName>
</protein>
<evidence type="ECO:0000313" key="2">
    <source>
        <dbReference type="EMBL" id="CDJ28883.1"/>
    </source>
</evidence>
<dbReference type="RefSeq" id="XP_013351457.1">
    <property type="nucleotide sequence ID" value="XM_013496003.1"/>
</dbReference>